<accession>A0A4Y2JBI7</accession>
<name>A0A4Y2JBI7_ARAVE</name>
<evidence type="ECO:0000313" key="7">
    <source>
        <dbReference type="Proteomes" id="UP000499080"/>
    </source>
</evidence>
<dbReference type="Proteomes" id="UP000499080">
    <property type="component" value="Unassembled WGS sequence"/>
</dbReference>
<keyword evidence="3" id="KW-0067">ATP-binding</keyword>
<dbReference type="Pfam" id="PF00289">
    <property type="entry name" value="Biotin_carb_N"/>
    <property type="match status" value="1"/>
</dbReference>
<sequence length="108" mass="11662">MADEAYCLGPAPTAKSYLNVEAILDVIQKSSTQAVHPGYGFLSENMEFAQTLEEMGIAFIGPNWKSIAAMGDKIESKRIAAKARVNTIPGFDGVVKTPEECVKIAQEI</sequence>
<dbReference type="GO" id="GO:0004658">
    <property type="term" value="F:propionyl-CoA carboxylase activity"/>
    <property type="evidence" value="ECO:0007669"/>
    <property type="project" value="TreeGrafter"/>
</dbReference>
<dbReference type="PANTHER" id="PTHR18866:SF33">
    <property type="entry name" value="METHYLCROTONOYL-COA CARBOXYLASE SUBUNIT ALPHA, MITOCHONDRIAL-RELATED"/>
    <property type="match status" value="1"/>
</dbReference>
<dbReference type="GO" id="GO:0005739">
    <property type="term" value="C:mitochondrion"/>
    <property type="evidence" value="ECO:0007669"/>
    <property type="project" value="TreeGrafter"/>
</dbReference>
<dbReference type="EMBL" id="BGPR01109633">
    <property type="protein sequence ID" value="GBM86576.1"/>
    <property type="molecule type" value="Genomic_DNA"/>
</dbReference>
<dbReference type="InterPro" id="IPR016185">
    <property type="entry name" value="PreATP-grasp_dom_sf"/>
</dbReference>
<dbReference type="InterPro" id="IPR050856">
    <property type="entry name" value="Biotin_carboxylase_complex"/>
</dbReference>
<evidence type="ECO:0000256" key="4">
    <source>
        <dbReference type="ARBA" id="ARBA00023267"/>
    </source>
</evidence>
<keyword evidence="4" id="KW-0092">Biotin</keyword>
<organism evidence="6 7">
    <name type="scientific">Araneus ventricosus</name>
    <name type="common">Orbweaver spider</name>
    <name type="synonym">Epeira ventricosa</name>
    <dbReference type="NCBI Taxonomy" id="182803"/>
    <lineage>
        <taxon>Eukaryota</taxon>
        <taxon>Metazoa</taxon>
        <taxon>Ecdysozoa</taxon>
        <taxon>Arthropoda</taxon>
        <taxon>Chelicerata</taxon>
        <taxon>Arachnida</taxon>
        <taxon>Araneae</taxon>
        <taxon>Araneomorphae</taxon>
        <taxon>Entelegynae</taxon>
        <taxon>Araneoidea</taxon>
        <taxon>Araneidae</taxon>
        <taxon>Araneus</taxon>
    </lineage>
</organism>
<evidence type="ECO:0000313" key="6">
    <source>
        <dbReference type="EMBL" id="GBM86576.1"/>
    </source>
</evidence>
<dbReference type="PANTHER" id="PTHR18866">
    <property type="entry name" value="CARBOXYLASE:PYRUVATE/ACETYL-COA/PROPIONYL-COA CARBOXYLASE"/>
    <property type="match status" value="1"/>
</dbReference>
<evidence type="ECO:0000256" key="2">
    <source>
        <dbReference type="ARBA" id="ARBA00022741"/>
    </source>
</evidence>
<feature type="non-terminal residue" evidence="6">
    <location>
        <position position="108"/>
    </location>
</feature>
<dbReference type="InterPro" id="IPR005481">
    <property type="entry name" value="BC-like_N"/>
</dbReference>
<dbReference type="SUPFAM" id="SSF52440">
    <property type="entry name" value="PreATP-grasp domain"/>
    <property type="match status" value="1"/>
</dbReference>
<dbReference type="PROSITE" id="PS50979">
    <property type="entry name" value="BC"/>
    <property type="match status" value="1"/>
</dbReference>
<dbReference type="AlphaFoldDB" id="A0A4Y2JBI7"/>
<evidence type="ECO:0000256" key="3">
    <source>
        <dbReference type="ARBA" id="ARBA00022840"/>
    </source>
</evidence>
<proteinExistence type="predicted"/>
<comment type="caution">
    <text evidence="6">The sequence shown here is derived from an EMBL/GenBank/DDBJ whole genome shotgun (WGS) entry which is preliminary data.</text>
</comment>
<keyword evidence="1" id="KW-0436">Ligase</keyword>
<keyword evidence="7" id="KW-1185">Reference proteome</keyword>
<gene>
    <name evidence="6" type="primary">PCCA_1</name>
    <name evidence="6" type="ORF">AVEN_26621_1</name>
</gene>
<evidence type="ECO:0000256" key="1">
    <source>
        <dbReference type="ARBA" id="ARBA00022598"/>
    </source>
</evidence>
<dbReference type="Gene3D" id="3.30.470.20">
    <property type="entry name" value="ATP-grasp fold, B domain"/>
    <property type="match status" value="1"/>
</dbReference>
<dbReference type="InterPro" id="IPR011764">
    <property type="entry name" value="Biotin_carboxylation_dom"/>
</dbReference>
<evidence type="ECO:0000259" key="5">
    <source>
        <dbReference type="PROSITE" id="PS50979"/>
    </source>
</evidence>
<dbReference type="OrthoDB" id="6623784at2759"/>
<protein>
    <submittedName>
        <fullName evidence="6">Propionyl-CoA carboxylase alpha chain, mitochondrial</fullName>
    </submittedName>
</protein>
<dbReference type="GO" id="GO:0005524">
    <property type="term" value="F:ATP binding"/>
    <property type="evidence" value="ECO:0007669"/>
    <property type="project" value="UniProtKB-KW"/>
</dbReference>
<feature type="domain" description="Biotin carboxylation" evidence="5">
    <location>
        <begin position="1"/>
        <end position="108"/>
    </location>
</feature>
<reference evidence="6 7" key="1">
    <citation type="journal article" date="2019" name="Sci. Rep.">
        <title>Orb-weaving spider Araneus ventricosus genome elucidates the spidroin gene catalogue.</title>
        <authorList>
            <person name="Kono N."/>
            <person name="Nakamura H."/>
            <person name="Ohtoshi R."/>
            <person name="Moran D.A.P."/>
            <person name="Shinohara A."/>
            <person name="Yoshida Y."/>
            <person name="Fujiwara M."/>
            <person name="Mori M."/>
            <person name="Tomita M."/>
            <person name="Arakawa K."/>
        </authorList>
    </citation>
    <scope>NUCLEOTIDE SEQUENCE [LARGE SCALE GENOMIC DNA]</scope>
</reference>
<keyword evidence="2" id="KW-0547">Nucleotide-binding</keyword>